<evidence type="ECO:0008006" key="4">
    <source>
        <dbReference type="Google" id="ProtNLM"/>
    </source>
</evidence>
<dbReference type="AlphaFoldDB" id="A0A6C0P3J4"/>
<dbReference type="EMBL" id="CP048286">
    <property type="protein sequence ID" value="QHW33049.1"/>
    <property type="molecule type" value="Genomic_DNA"/>
</dbReference>
<keyword evidence="1" id="KW-0732">Signal</keyword>
<evidence type="ECO:0000313" key="2">
    <source>
        <dbReference type="EMBL" id="QHW33049.1"/>
    </source>
</evidence>
<feature type="signal peptide" evidence="1">
    <location>
        <begin position="1"/>
        <end position="24"/>
    </location>
</feature>
<evidence type="ECO:0000313" key="3">
    <source>
        <dbReference type="Proteomes" id="UP000479114"/>
    </source>
</evidence>
<dbReference type="RefSeq" id="WP_162642976.1">
    <property type="nucleotide sequence ID" value="NZ_CP048286.1"/>
</dbReference>
<proteinExistence type="predicted"/>
<keyword evidence="3" id="KW-1185">Reference proteome</keyword>
<reference evidence="2 3" key="1">
    <citation type="submission" date="2020-02" db="EMBL/GenBank/DDBJ databases">
        <title>Paenibacillus sp. nov., isolated from rhizosphere soil of tomato.</title>
        <authorList>
            <person name="Weon H.-Y."/>
            <person name="Lee S.A."/>
        </authorList>
    </citation>
    <scope>NUCLEOTIDE SEQUENCE [LARGE SCALE GENOMIC DNA]</scope>
    <source>
        <strain evidence="2 3">14171R-81</strain>
    </source>
</reference>
<dbReference type="KEGG" id="prz:GZH47_21095"/>
<evidence type="ECO:0000256" key="1">
    <source>
        <dbReference type="SAM" id="SignalP"/>
    </source>
</evidence>
<sequence length="173" mass="18847">MNIRMLMPIAMLALPLCLAGCSGAAPSDDPNTIAWQGKGVHWEYGIKLVHKPNDQVTFISHGQNPAKPCEAPDYAVEISEGFIYTGKDRREITSFEVAMNGIPSFLPTVSTMSQGGLNGLEQGAAYGGMSQNECFTKAQWEHMRQDTSNTYTISVKALPSDDLQETFSLQTAN</sequence>
<accession>A0A6C0P3J4</accession>
<feature type="chain" id="PRO_5025479635" description="Lipoprotein" evidence="1">
    <location>
        <begin position="25"/>
        <end position="173"/>
    </location>
</feature>
<name>A0A6C0P3J4_9BACL</name>
<gene>
    <name evidence="2" type="ORF">GZH47_21095</name>
</gene>
<organism evidence="2 3">
    <name type="scientific">Paenibacillus rhizovicinus</name>
    <dbReference type="NCBI Taxonomy" id="2704463"/>
    <lineage>
        <taxon>Bacteria</taxon>
        <taxon>Bacillati</taxon>
        <taxon>Bacillota</taxon>
        <taxon>Bacilli</taxon>
        <taxon>Bacillales</taxon>
        <taxon>Paenibacillaceae</taxon>
        <taxon>Paenibacillus</taxon>
    </lineage>
</organism>
<protein>
    <recommendedName>
        <fullName evidence="4">Lipoprotein</fullName>
    </recommendedName>
</protein>
<dbReference type="Proteomes" id="UP000479114">
    <property type="component" value="Chromosome"/>
</dbReference>